<evidence type="ECO:0000313" key="4">
    <source>
        <dbReference type="Proteomes" id="UP001345827"/>
    </source>
</evidence>
<dbReference type="EMBL" id="JAXLQG010000075">
    <property type="protein sequence ID" value="KAK5527424.1"/>
    <property type="molecule type" value="Genomic_DNA"/>
</dbReference>
<dbReference type="AlphaFoldDB" id="A0AAV9PPW4"/>
<accession>A0AAV9PPW4</accession>
<organism evidence="3 4">
    <name type="scientific">Vermiconidia calcicola</name>
    <dbReference type="NCBI Taxonomy" id="1690605"/>
    <lineage>
        <taxon>Eukaryota</taxon>
        <taxon>Fungi</taxon>
        <taxon>Dikarya</taxon>
        <taxon>Ascomycota</taxon>
        <taxon>Pezizomycotina</taxon>
        <taxon>Dothideomycetes</taxon>
        <taxon>Dothideomycetidae</taxon>
        <taxon>Mycosphaerellales</taxon>
        <taxon>Extremaceae</taxon>
        <taxon>Vermiconidia</taxon>
    </lineage>
</organism>
<dbReference type="InterPro" id="IPR036770">
    <property type="entry name" value="Ankyrin_rpt-contain_sf"/>
</dbReference>
<dbReference type="Gene3D" id="1.25.40.20">
    <property type="entry name" value="Ankyrin repeat-containing domain"/>
    <property type="match status" value="1"/>
</dbReference>
<evidence type="ECO:0008006" key="5">
    <source>
        <dbReference type="Google" id="ProtNLM"/>
    </source>
</evidence>
<comment type="caution">
    <text evidence="3">The sequence shown here is derived from an EMBL/GenBank/DDBJ whole genome shotgun (WGS) entry which is preliminary data.</text>
</comment>
<name>A0AAV9PPW4_9PEZI</name>
<keyword evidence="2" id="KW-0040">ANK repeat</keyword>
<sequence length="98" mass="10091">MARIGVPAVVEKIKGPNVDVNAKGGHYGNALQAASFWSHEKIVQILIDAKADVNAQGGHYGNALCAASFNGHDSIVQKLLNAGADGNSVTYSSASSLI</sequence>
<evidence type="ECO:0000256" key="1">
    <source>
        <dbReference type="ARBA" id="ARBA00022737"/>
    </source>
</evidence>
<protein>
    <recommendedName>
        <fullName evidence="5">Ankyrin repeat protein</fullName>
    </recommendedName>
</protein>
<evidence type="ECO:0000256" key="2">
    <source>
        <dbReference type="ARBA" id="ARBA00023043"/>
    </source>
</evidence>
<keyword evidence="1" id="KW-0677">Repeat</keyword>
<dbReference type="Proteomes" id="UP001345827">
    <property type="component" value="Unassembled WGS sequence"/>
</dbReference>
<dbReference type="Pfam" id="PF12796">
    <property type="entry name" value="Ank_2"/>
    <property type="match status" value="1"/>
</dbReference>
<evidence type="ECO:0000313" key="3">
    <source>
        <dbReference type="EMBL" id="KAK5527424.1"/>
    </source>
</evidence>
<dbReference type="SUPFAM" id="SSF48403">
    <property type="entry name" value="Ankyrin repeat"/>
    <property type="match status" value="1"/>
</dbReference>
<dbReference type="InterPro" id="IPR002110">
    <property type="entry name" value="Ankyrin_rpt"/>
</dbReference>
<dbReference type="SMART" id="SM00248">
    <property type="entry name" value="ANK"/>
    <property type="match status" value="2"/>
</dbReference>
<gene>
    <name evidence="3" type="ORF">LTR25_011210</name>
</gene>
<reference evidence="3 4" key="1">
    <citation type="submission" date="2023-06" db="EMBL/GenBank/DDBJ databases">
        <title>Black Yeasts Isolated from many extreme environments.</title>
        <authorList>
            <person name="Coleine C."/>
            <person name="Stajich J.E."/>
            <person name="Selbmann L."/>
        </authorList>
    </citation>
    <scope>NUCLEOTIDE SEQUENCE [LARGE SCALE GENOMIC DNA]</scope>
    <source>
        <strain evidence="3 4">CCFEE 5887</strain>
    </source>
</reference>
<keyword evidence="4" id="KW-1185">Reference proteome</keyword>
<dbReference type="PANTHER" id="PTHR24171">
    <property type="entry name" value="ANKYRIN REPEAT DOMAIN-CONTAINING PROTEIN 39-RELATED"/>
    <property type="match status" value="1"/>
</dbReference>
<proteinExistence type="predicted"/>